<dbReference type="RefSeq" id="WP_170066338.1">
    <property type="nucleotide sequence ID" value="NZ_CP136419.1"/>
</dbReference>
<dbReference type="GO" id="GO:0003677">
    <property type="term" value="F:DNA binding"/>
    <property type="evidence" value="ECO:0007669"/>
    <property type="project" value="InterPro"/>
</dbReference>
<dbReference type="InterPro" id="IPR039052">
    <property type="entry name" value="Antitox_PemI-like"/>
</dbReference>
<dbReference type="PANTHER" id="PTHR40516">
    <property type="entry name" value="ANTITOXIN CHPS-RELATED"/>
    <property type="match status" value="1"/>
</dbReference>
<evidence type="ECO:0000259" key="1">
    <source>
        <dbReference type="SMART" id="SM00966"/>
    </source>
</evidence>
<proteinExistence type="predicted"/>
<dbReference type="GO" id="GO:0097351">
    <property type="term" value="F:toxin sequestering activity"/>
    <property type="evidence" value="ECO:0007669"/>
    <property type="project" value="InterPro"/>
</dbReference>
<reference evidence="2 3" key="1">
    <citation type="submission" date="2018-03" db="EMBL/GenBank/DDBJ databases">
        <title>Genome sequence of Moorella humiferrea DSM 23265.</title>
        <authorList>
            <person name="Poehlein A."/>
            <person name="Daniel R."/>
        </authorList>
    </citation>
    <scope>NUCLEOTIDE SEQUENCE [LARGE SCALE GENOMIC DNA]</scope>
    <source>
        <strain evidence="2 3">DSM 23265</strain>
    </source>
</reference>
<dbReference type="Pfam" id="PF04014">
    <property type="entry name" value="MazE_antitoxin"/>
    <property type="match status" value="1"/>
</dbReference>
<dbReference type="SMART" id="SM00966">
    <property type="entry name" value="SpoVT_AbrB"/>
    <property type="match status" value="1"/>
</dbReference>
<feature type="domain" description="SpoVT-AbrB" evidence="1">
    <location>
        <begin position="6"/>
        <end position="51"/>
    </location>
</feature>
<dbReference type="InterPro" id="IPR037914">
    <property type="entry name" value="SpoVT-AbrB_sf"/>
</dbReference>
<dbReference type="EMBL" id="PVXM01000048">
    <property type="protein sequence ID" value="PRR70511.1"/>
    <property type="molecule type" value="Genomic_DNA"/>
</dbReference>
<evidence type="ECO:0000313" key="3">
    <source>
        <dbReference type="Proteomes" id="UP000238415"/>
    </source>
</evidence>
<dbReference type="SUPFAM" id="SSF89447">
    <property type="entry name" value="AbrB/MazE/MraZ-like"/>
    <property type="match status" value="1"/>
</dbReference>
<organism evidence="2 3">
    <name type="scientific">Neomoorella humiferrea</name>
    <dbReference type="NCBI Taxonomy" id="676965"/>
    <lineage>
        <taxon>Bacteria</taxon>
        <taxon>Bacillati</taxon>
        <taxon>Bacillota</taxon>
        <taxon>Clostridia</taxon>
        <taxon>Neomoorellales</taxon>
        <taxon>Neomoorellaceae</taxon>
        <taxon>Neomoorella</taxon>
    </lineage>
</organism>
<protein>
    <submittedName>
        <fullName evidence="2">Antitoxin MazE</fullName>
    </submittedName>
</protein>
<keyword evidence="3" id="KW-1185">Reference proteome</keyword>
<dbReference type="PANTHER" id="PTHR40516:SF1">
    <property type="entry name" value="ANTITOXIN CHPS-RELATED"/>
    <property type="match status" value="1"/>
</dbReference>
<sequence length="78" mass="8923">MQPHVQKWGNSLGIRIPLLLAPKIGLREGTPVDLQVDDDAIIIRRKHYSLEQMLAQVKPENIHSEIDTGPQVGREIWY</sequence>
<dbReference type="AlphaFoldDB" id="A0A2T0ANH4"/>
<evidence type="ECO:0000313" key="2">
    <source>
        <dbReference type="EMBL" id="PRR70511.1"/>
    </source>
</evidence>
<name>A0A2T0ANH4_9FIRM</name>
<dbReference type="InterPro" id="IPR007159">
    <property type="entry name" value="SpoVT-AbrB_dom"/>
</dbReference>
<comment type="caution">
    <text evidence="2">The sequence shown here is derived from an EMBL/GenBank/DDBJ whole genome shotgun (WGS) entry which is preliminary data.</text>
</comment>
<gene>
    <name evidence="2" type="primary">mazE</name>
    <name evidence="2" type="ORF">MOHU_19270</name>
</gene>
<dbReference type="Proteomes" id="UP000238415">
    <property type="component" value="Unassembled WGS sequence"/>
</dbReference>
<accession>A0A2T0ANH4</accession>
<dbReference type="Gene3D" id="2.10.260.10">
    <property type="match status" value="1"/>
</dbReference>